<proteinExistence type="predicted"/>
<feature type="domain" description="HTH cro/C1-type" evidence="2">
    <location>
        <begin position="33"/>
        <end position="87"/>
    </location>
</feature>
<dbReference type="SMART" id="SM00530">
    <property type="entry name" value="HTH_XRE"/>
    <property type="match status" value="1"/>
</dbReference>
<sequence>MLCFDFTIAHHICCVNTFSKNGGILMSQLSDALKRTRLEKHATQKQVADGIGITEQAYQRYEYGKTVPSALVLIALADFFDISLDYLVGRSEDPQRR</sequence>
<dbReference type="CDD" id="cd00093">
    <property type="entry name" value="HTH_XRE"/>
    <property type="match status" value="1"/>
</dbReference>
<evidence type="ECO:0000313" key="3">
    <source>
        <dbReference type="EMBL" id="DAG05667.1"/>
    </source>
</evidence>
<dbReference type="InterPro" id="IPR010982">
    <property type="entry name" value="Lambda_DNA-bd_dom_sf"/>
</dbReference>
<dbReference type="InterPro" id="IPR001387">
    <property type="entry name" value="Cro/C1-type_HTH"/>
</dbReference>
<name>A0A8S5VGB9_9CAUD</name>
<evidence type="ECO:0000256" key="1">
    <source>
        <dbReference type="ARBA" id="ARBA00023125"/>
    </source>
</evidence>
<evidence type="ECO:0000259" key="2">
    <source>
        <dbReference type="PROSITE" id="PS50943"/>
    </source>
</evidence>
<dbReference type="PROSITE" id="PS50943">
    <property type="entry name" value="HTH_CROC1"/>
    <property type="match status" value="1"/>
</dbReference>
<dbReference type="EMBL" id="BK016263">
    <property type="protein sequence ID" value="DAG05667.1"/>
    <property type="molecule type" value="Genomic_DNA"/>
</dbReference>
<keyword evidence="1" id="KW-0238">DNA-binding</keyword>
<dbReference type="PANTHER" id="PTHR46558:SF11">
    <property type="entry name" value="HTH-TYPE TRANSCRIPTIONAL REGULATOR XRE"/>
    <property type="match status" value="1"/>
</dbReference>
<accession>A0A8S5VGB9</accession>
<dbReference type="Pfam" id="PF01381">
    <property type="entry name" value="HTH_3"/>
    <property type="match status" value="1"/>
</dbReference>
<dbReference type="Gene3D" id="1.10.260.40">
    <property type="entry name" value="lambda repressor-like DNA-binding domains"/>
    <property type="match status" value="1"/>
</dbReference>
<organism evidence="3">
    <name type="scientific">Podoviridae sp. ct6BA50</name>
    <dbReference type="NCBI Taxonomy" id="2825221"/>
    <lineage>
        <taxon>Viruses</taxon>
        <taxon>Duplodnaviria</taxon>
        <taxon>Heunggongvirae</taxon>
        <taxon>Uroviricota</taxon>
        <taxon>Caudoviricetes</taxon>
    </lineage>
</organism>
<dbReference type="GO" id="GO:0003677">
    <property type="term" value="F:DNA binding"/>
    <property type="evidence" value="ECO:0007669"/>
    <property type="project" value="UniProtKB-KW"/>
</dbReference>
<protein>
    <submittedName>
        <fullName evidence="3">Helix-turn-helix domain protein</fullName>
    </submittedName>
</protein>
<dbReference type="SUPFAM" id="SSF47413">
    <property type="entry name" value="lambda repressor-like DNA-binding domains"/>
    <property type="match status" value="1"/>
</dbReference>
<dbReference type="PANTHER" id="PTHR46558">
    <property type="entry name" value="TRACRIPTIONAL REGULATORY PROTEIN-RELATED-RELATED"/>
    <property type="match status" value="1"/>
</dbReference>
<reference evidence="3" key="1">
    <citation type="journal article" date="2021" name="Proc. Natl. Acad. Sci. U.S.A.">
        <title>A Catalog of Tens of Thousands of Viruses from Human Metagenomes Reveals Hidden Associations with Chronic Diseases.</title>
        <authorList>
            <person name="Tisza M.J."/>
            <person name="Buck C.B."/>
        </authorList>
    </citation>
    <scope>NUCLEOTIDE SEQUENCE</scope>
    <source>
        <strain evidence="3">Ct6BA50</strain>
    </source>
</reference>